<proteinExistence type="inferred from homology"/>
<keyword evidence="5" id="KW-0812">Transmembrane</keyword>
<dbReference type="Pfam" id="PF01094">
    <property type="entry name" value="ANF_receptor"/>
    <property type="match status" value="1"/>
</dbReference>
<keyword evidence="10" id="KW-0675">Receptor</keyword>
<evidence type="ECO:0000256" key="13">
    <source>
        <dbReference type="ARBA" id="ARBA00037659"/>
    </source>
</evidence>
<evidence type="ECO:0000256" key="12">
    <source>
        <dbReference type="ARBA" id="ARBA00023224"/>
    </source>
</evidence>
<name>A0A4X2KZ94_VOMUR</name>
<evidence type="ECO:0000256" key="4">
    <source>
        <dbReference type="ARBA" id="ARBA00022606"/>
    </source>
</evidence>
<dbReference type="InterPro" id="IPR001828">
    <property type="entry name" value="ANF_lig-bd_rcpt"/>
</dbReference>
<evidence type="ECO:0000256" key="9">
    <source>
        <dbReference type="ARBA" id="ARBA00023136"/>
    </source>
</evidence>
<dbReference type="PANTHER" id="PTHR24061:SF517">
    <property type="entry name" value="TASTE RECEPTOR TYPE 1 MEMBER 2"/>
    <property type="match status" value="1"/>
</dbReference>
<evidence type="ECO:0000256" key="11">
    <source>
        <dbReference type="ARBA" id="ARBA00023180"/>
    </source>
</evidence>
<dbReference type="Proteomes" id="UP000314987">
    <property type="component" value="Unassembled WGS sequence"/>
</dbReference>
<evidence type="ECO:0000256" key="16">
    <source>
        <dbReference type="ARBA" id="ARBA00040704"/>
    </source>
</evidence>
<dbReference type="InterPro" id="IPR000337">
    <property type="entry name" value="GPCR_3"/>
</dbReference>
<evidence type="ECO:0000256" key="7">
    <source>
        <dbReference type="ARBA" id="ARBA00022989"/>
    </source>
</evidence>
<evidence type="ECO:0000256" key="14">
    <source>
        <dbReference type="ARBA" id="ARBA00038492"/>
    </source>
</evidence>
<keyword evidence="2" id="KW-1003">Cell membrane</keyword>
<dbReference type="InterPro" id="IPR028082">
    <property type="entry name" value="Peripla_BP_I"/>
</dbReference>
<dbReference type="GO" id="GO:0005886">
    <property type="term" value="C:plasma membrane"/>
    <property type="evidence" value="ECO:0007669"/>
    <property type="project" value="UniProtKB-SubCell"/>
</dbReference>
<comment type="function">
    <text evidence="13">Putative taste receptor. TAS1R2/TAS1R3 recognizes diverse natural and synthetic sweeteners.</text>
</comment>
<dbReference type="FunFam" id="2.10.50.30:FF:000004">
    <property type="entry name" value="Taste receptor type 1 member 3-like protein"/>
    <property type="match status" value="1"/>
</dbReference>
<dbReference type="Gene3D" id="2.10.50.30">
    <property type="entry name" value="GPCR, family 3, nine cysteines domain"/>
    <property type="match status" value="1"/>
</dbReference>
<dbReference type="GO" id="GO:0004930">
    <property type="term" value="F:G protein-coupled receptor activity"/>
    <property type="evidence" value="ECO:0007669"/>
    <property type="project" value="UniProtKB-KW"/>
</dbReference>
<evidence type="ECO:0000313" key="20">
    <source>
        <dbReference type="Ensembl" id="ENSVURP00010017654.1"/>
    </source>
</evidence>
<evidence type="ECO:0000256" key="2">
    <source>
        <dbReference type="ARBA" id="ARBA00022475"/>
    </source>
</evidence>
<accession>A0A4X2KZ94</accession>
<keyword evidence="3" id="KW-0919">Taste</keyword>
<dbReference type="PRINTS" id="PR00248">
    <property type="entry name" value="GPCRMGR"/>
</dbReference>
<evidence type="ECO:0000256" key="8">
    <source>
        <dbReference type="ARBA" id="ARBA00023040"/>
    </source>
</evidence>
<dbReference type="Gene3D" id="3.40.50.2300">
    <property type="match status" value="2"/>
</dbReference>
<keyword evidence="9" id="KW-0472">Membrane</keyword>
<dbReference type="Pfam" id="PF07562">
    <property type="entry name" value="NCD3G"/>
    <property type="match status" value="1"/>
</dbReference>
<evidence type="ECO:0000256" key="3">
    <source>
        <dbReference type="ARBA" id="ARBA00022480"/>
    </source>
</evidence>
<evidence type="ECO:0000256" key="15">
    <source>
        <dbReference type="ARBA" id="ARBA00038699"/>
    </source>
</evidence>
<evidence type="ECO:0000313" key="21">
    <source>
        <dbReference type="Proteomes" id="UP000314987"/>
    </source>
</evidence>
<sequence length="290" mass="32261">MQAMRFAVEEINNDSSLLPGLLLGYEMVDVCYITNNIQPVLYFLAKENFNLPIQHDYSSYEPRVVAVIGPDTAESVITVSNLLSLFLLPQLLQEIRKVNFTLLGHRIFFNENGDPPLGLEVIQWQWEEGRNPFESIAFYRSDRRKLWKVATNISWNTPNNMVSSGGTGYAGLAVPRDLAWRQVPYSVCSRNCQLGQWKKPVGLHTCCFECVNCSAGTYLNQSGRTPVAPLASPEAPASPALRPLLFPATPPKEPRGQASPIWGGCSRLASSCFGWRVFSPAGKLRKLLIA</sequence>
<keyword evidence="6" id="KW-0732">Signal</keyword>
<dbReference type="InterPro" id="IPR038550">
    <property type="entry name" value="GPCR_3_9-Cys_sf"/>
</dbReference>
<keyword evidence="21" id="KW-1185">Reference proteome</keyword>
<dbReference type="SUPFAM" id="SSF53822">
    <property type="entry name" value="Periplasmic binding protein-like I"/>
    <property type="match status" value="2"/>
</dbReference>
<evidence type="ECO:0000256" key="5">
    <source>
        <dbReference type="ARBA" id="ARBA00022692"/>
    </source>
</evidence>
<dbReference type="InterPro" id="IPR011500">
    <property type="entry name" value="GPCR_3_9-Cys_dom"/>
</dbReference>
<dbReference type="GO" id="GO:0033041">
    <property type="term" value="F:sweet taste receptor activity"/>
    <property type="evidence" value="ECO:0007669"/>
    <property type="project" value="TreeGrafter"/>
</dbReference>
<protein>
    <recommendedName>
        <fullName evidence="16">Taste receptor type 1 member 2</fullName>
    </recommendedName>
    <alternativeName>
        <fullName evidence="17">Sweet taste receptor T1R2</fullName>
    </alternativeName>
</protein>
<evidence type="ECO:0000259" key="18">
    <source>
        <dbReference type="Pfam" id="PF01094"/>
    </source>
</evidence>
<feature type="domain" description="GPCR family 3 nine cysteines" evidence="19">
    <location>
        <begin position="183"/>
        <end position="220"/>
    </location>
</feature>
<keyword evidence="8" id="KW-0297">G-protein coupled receptor</keyword>
<evidence type="ECO:0000256" key="10">
    <source>
        <dbReference type="ARBA" id="ARBA00023170"/>
    </source>
</evidence>
<dbReference type="Ensembl" id="ENSVURT00010020040.1">
    <property type="protein sequence ID" value="ENSVURP00010017654.1"/>
    <property type="gene ID" value="ENSVURG00010013477.1"/>
</dbReference>
<dbReference type="GeneTree" id="ENSGT00940000156136"/>
<reference evidence="20" key="3">
    <citation type="submission" date="2025-09" db="UniProtKB">
        <authorList>
            <consortium name="Ensembl"/>
        </authorList>
    </citation>
    <scope>IDENTIFICATION</scope>
</reference>
<keyword evidence="4" id="KW-0716">Sensory transduction</keyword>
<dbReference type="AlphaFoldDB" id="A0A4X2KZ94"/>
<evidence type="ECO:0000256" key="1">
    <source>
        <dbReference type="ARBA" id="ARBA00004651"/>
    </source>
</evidence>
<feature type="domain" description="Receptor ligand binding region" evidence="18">
    <location>
        <begin position="1"/>
        <end position="91"/>
    </location>
</feature>
<dbReference type="PANTHER" id="PTHR24061">
    <property type="entry name" value="CALCIUM-SENSING RECEPTOR-RELATED"/>
    <property type="match status" value="1"/>
</dbReference>
<organism evidence="20 21">
    <name type="scientific">Vombatus ursinus</name>
    <name type="common">Common wombat</name>
    <dbReference type="NCBI Taxonomy" id="29139"/>
    <lineage>
        <taxon>Eukaryota</taxon>
        <taxon>Metazoa</taxon>
        <taxon>Chordata</taxon>
        <taxon>Craniata</taxon>
        <taxon>Vertebrata</taxon>
        <taxon>Euteleostomi</taxon>
        <taxon>Mammalia</taxon>
        <taxon>Metatheria</taxon>
        <taxon>Diprotodontia</taxon>
        <taxon>Vombatidae</taxon>
        <taxon>Vombatus</taxon>
    </lineage>
</organism>
<keyword evidence="11" id="KW-0325">Glycoprotein</keyword>
<keyword evidence="12" id="KW-0807">Transducer</keyword>
<dbReference type="STRING" id="29139.ENSVURP00010017654"/>
<evidence type="ECO:0000259" key="19">
    <source>
        <dbReference type="Pfam" id="PF07562"/>
    </source>
</evidence>
<evidence type="ECO:0000256" key="6">
    <source>
        <dbReference type="ARBA" id="ARBA00022729"/>
    </source>
</evidence>
<reference evidence="20" key="2">
    <citation type="submission" date="2025-08" db="UniProtKB">
        <authorList>
            <consortium name="Ensembl"/>
        </authorList>
    </citation>
    <scope>IDENTIFICATION</scope>
</reference>
<comment type="subcellular location">
    <subcellularLocation>
        <location evidence="1">Cell membrane</location>
        <topology evidence="1">Multi-pass membrane protein</topology>
    </subcellularLocation>
</comment>
<keyword evidence="7" id="KW-1133">Transmembrane helix</keyword>
<dbReference type="GO" id="GO:1903767">
    <property type="term" value="C:sweet taste receptor complex"/>
    <property type="evidence" value="ECO:0007669"/>
    <property type="project" value="TreeGrafter"/>
</dbReference>
<evidence type="ECO:0000256" key="17">
    <source>
        <dbReference type="ARBA" id="ARBA00042616"/>
    </source>
</evidence>
<comment type="subunit">
    <text evidence="15">Forms heterodimers with TAS1R3.</text>
</comment>
<reference evidence="21" key="1">
    <citation type="submission" date="2018-12" db="EMBL/GenBank/DDBJ databases">
        <authorList>
            <person name="Yazar S."/>
        </authorList>
    </citation>
    <scope>NUCLEOTIDE SEQUENCE [LARGE SCALE GENOMIC DNA]</scope>
</reference>
<comment type="similarity">
    <text evidence="14">Belongs to the G-protein coupled receptor 3 family. TAS1R subfamily.</text>
</comment>
<dbReference type="InterPro" id="IPR000068">
    <property type="entry name" value="GPCR_3_Ca_sens_rcpt-rel"/>
</dbReference>